<evidence type="ECO:0000259" key="12">
    <source>
        <dbReference type="PROSITE" id="PS50158"/>
    </source>
</evidence>
<feature type="domain" description="CCHC-type" evidence="12">
    <location>
        <begin position="11"/>
        <end position="25"/>
    </location>
</feature>
<evidence type="ECO:0000256" key="3">
    <source>
        <dbReference type="ARBA" id="ARBA00022722"/>
    </source>
</evidence>
<dbReference type="CDD" id="cd09274">
    <property type="entry name" value="RNase_HI_RT_Ty3"/>
    <property type="match status" value="1"/>
</dbReference>
<dbReference type="Gene3D" id="3.30.420.10">
    <property type="entry name" value="Ribonuclease H-like superfamily/Ribonuclease H"/>
    <property type="match status" value="1"/>
</dbReference>
<dbReference type="InterPro" id="IPR012337">
    <property type="entry name" value="RNaseH-like_sf"/>
</dbReference>
<reference evidence="15" key="1">
    <citation type="submission" date="2019-08" db="EMBL/GenBank/DDBJ databases">
        <title>The improved chromosome-level genome for the pearl oyster Pinctada fucata martensii using PacBio sequencing and Hi-C.</title>
        <authorList>
            <person name="Zheng Z."/>
        </authorList>
    </citation>
    <scope>NUCLEOTIDE SEQUENCE</scope>
    <source>
        <strain evidence="15">ZZ-2019</strain>
        <tissue evidence="15">Adductor muscle</tissue>
    </source>
</reference>
<name>A0AA88YGX3_PINIB</name>
<dbReference type="InterPro" id="IPR043502">
    <property type="entry name" value="DNA/RNA_pol_sf"/>
</dbReference>
<dbReference type="PROSITE" id="PS50994">
    <property type="entry name" value="INTEGRASE"/>
    <property type="match status" value="1"/>
</dbReference>
<keyword evidence="7" id="KW-0694">RNA-binding</keyword>
<dbReference type="SMART" id="SM00343">
    <property type="entry name" value="ZnF_C2HC"/>
    <property type="match status" value="1"/>
</dbReference>
<feature type="region of interest" description="Disordered" evidence="11">
    <location>
        <begin position="1359"/>
        <end position="1445"/>
    </location>
</feature>
<evidence type="ECO:0000256" key="1">
    <source>
        <dbReference type="ARBA" id="ARBA00022679"/>
    </source>
</evidence>
<evidence type="ECO:0000256" key="4">
    <source>
        <dbReference type="ARBA" id="ARBA00022759"/>
    </source>
</evidence>
<accession>A0AA88YGX3</accession>
<feature type="domain" description="Reverse transcriptase" evidence="13">
    <location>
        <begin position="404"/>
        <end position="584"/>
    </location>
</feature>
<keyword evidence="9" id="KW-0695">RNA-directed DNA polymerase</keyword>
<evidence type="ECO:0000256" key="2">
    <source>
        <dbReference type="ARBA" id="ARBA00022695"/>
    </source>
</evidence>
<dbReference type="GO" id="GO:0003964">
    <property type="term" value="F:RNA-directed DNA polymerase activity"/>
    <property type="evidence" value="ECO:0007669"/>
    <property type="project" value="UniProtKB-KW"/>
</dbReference>
<dbReference type="Gene3D" id="3.30.70.270">
    <property type="match status" value="2"/>
</dbReference>
<keyword evidence="5" id="KW-0378">Hydrolase</keyword>
<dbReference type="InterPro" id="IPR050951">
    <property type="entry name" value="Retrovirus_Pol_polyprotein"/>
</dbReference>
<feature type="compositionally biased region" description="Basic and acidic residues" evidence="11">
    <location>
        <begin position="1286"/>
        <end position="1301"/>
    </location>
</feature>
<dbReference type="InterPro" id="IPR000477">
    <property type="entry name" value="RT_dom"/>
</dbReference>
<dbReference type="InterPro" id="IPR001878">
    <property type="entry name" value="Znf_CCHC"/>
</dbReference>
<feature type="compositionally biased region" description="Basic and acidic residues" evidence="11">
    <location>
        <begin position="1388"/>
        <end position="1425"/>
    </location>
</feature>
<comment type="caution">
    <text evidence="15">The sequence shown here is derived from an EMBL/GenBank/DDBJ whole genome shotgun (WGS) entry which is preliminary data.</text>
</comment>
<organism evidence="15 16">
    <name type="scientific">Pinctada imbricata</name>
    <name type="common">Atlantic pearl-oyster</name>
    <name type="synonym">Pinctada martensii</name>
    <dbReference type="NCBI Taxonomy" id="66713"/>
    <lineage>
        <taxon>Eukaryota</taxon>
        <taxon>Metazoa</taxon>
        <taxon>Spiralia</taxon>
        <taxon>Lophotrochozoa</taxon>
        <taxon>Mollusca</taxon>
        <taxon>Bivalvia</taxon>
        <taxon>Autobranchia</taxon>
        <taxon>Pteriomorphia</taxon>
        <taxon>Pterioida</taxon>
        <taxon>Pterioidea</taxon>
        <taxon>Pteriidae</taxon>
        <taxon>Pinctada</taxon>
    </lineage>
</organism>
<dbReference type="PROSITE" id="PS00141">
    <property type="entry name" value="ASP_PROTEASE"/>
    <property type="match status" value="1"/>
</dbReference>
<evidence type="ECO:0000256" key="5">
    <source>
        <dbReference type="ARBA" id="ARBA00022801"/>
    </source>
</evidence>
<dbReference type="Pfam" id="PF00665">
    <property type="entry name" value="rve"/>
    <property type="match status" value="1"/>
</dbReference>
<keyword evidence="1" id="KW-0808">Transferase</keyword>
<dbReference type="FunFam" id="3.30.70.270:FF:000020">
    <property type="entry name" value="Transposon Tf2-6 polyprotein-like Protein"/>
    <property type="match status" value="1"/>
</dbReference>
<keyword evidence="10" id="KW-0862">Zinc</keyword>
<evidence type="ECO:0000259" key="14">
    <source>
        <dbReference type="PROSITE" id="PS50994"/>
    </source>
</evidence>
<keyword evidence="6" id="KW-0460">Magnesium</keyword>
<dbReference type="InterPro" id="IPR041588">
    <property type="entry name" value="Integrase_H2C2"/>
</dbReference>
<evidence type="ECO:0000256" key="10">
    <source>
        <dbReference type="PROSITE-ProRule" id="PRU00047"/>
    </source>
</evidence>
<dbReference type="InterPro" id="IPR041577">
    <property type="entry name" value="RT_RNaseH_2"/>
</dbReference>
<dbReference type="Pfam" id="PF00098">
    <property type="entry name" value="zf-CCHC"/>
    <property type="match status" value="1"/>
</dbReference>
<keyword evidence="4" id="KW-0255">Endonuclease</keyword>
<feature type="region of interest" description="Disordered" evidence="11">
    <location>
        <begin position="1286"/>
        <end position="1346"/>
    </location>
</feature>
<dbReference type="Gene3D" id="2.40.70.10">
    <property type="entry name" value="Acid Proteases"/>
    <property type="match status" value="1"/>
</dbReference>
<sequence length="1500" mass="172024">MVDFEDRGPLCYRCRQPGHLMRDCKVNLQHSKMQYIDEAPSDFIRMMNHHTQQQHKMKATLVGSTNETQITIGDHDFTALLDTGSSISTISRSAYEKFLSFYPLEPVTDLLMIKCADGESLPYDGFITATLSTKNTALTEEPLEAIFLVVPDTDYHAYVPALIGTNILDVLWSTAKKTCGNRFLQTANLTTPWYLALRCISIRERDLTRTNQVLAIVKSAEREDIIVPPNSEVTVNGYLWKQIATQPMCAILQPSSKSKIPTDLDISPFLVTYQHDSNENIPVSISNITTQTAIIHPNEILCEIHPVNVKCTINAVRDNIDEPQDKIMGMNIPEGELDQQQKRDIENLLKDYNDILSKSETDIGHNNSVKHRIELYDPIPFKQRYRRIPPSMFDHVRDHLQQLLSAGIIRKSHSPFTSNVVLAKKKDGKLRLCIDFRQLNQRTIKDNYALPRIDELLESLSGNKYFSVLDMKSGYHQIEIEEIHKERTAFTVGPLGFYEYNRMPFGLTNAPATYQRLMEECLGDLHLNICFIYLDDLIIVSRTFEEHLQRMRKVFQKLREAGLKLTPKKCHLLMKKVKYVGHVVSENGIEPDPDKIQKVIDWPTPTSKEEVRSFLGFVGYYRKFVRDFSKIAKPLNNLLPPTRRKGTRKKKEDTENEFRWKDEHETAFQCLKSQLTEPPVLGYPDYKLPFELHTDASSKGLGAVLYQEQGNQKRVISYASRGLSKAEQHYPAHKLEFLSLKWAVTEKFKDYLYGNHFTVFTDNNPLTYVLTSAQLDATGHRWIAALAAYDFDLKYRPGRNNADADAMSRLPGLLANTLQHDSIQAICHSQQIQTSYIESLTTSTEAIDNLDLPRFPKIDIRSAQQNDPNLYIWFDILHHHERPSRNQLPYNSWQSTLLQNFDRLRLHHGIIHREILVDDKPKLQQILPTSLVPKVLNYLHNLFGHQGRDRTTSLIKDRFFWPGMTKDIERWIANCGRCIRRKSPTTTRAPLKNITTSEPLELVCMDYLCLERSKGGFESVLVITDHFTKYSIAVPTRNQTARTTAEALFKNFILHYGIPAKLHSDQGANFESKVIKELCALLNIDKSRTTPYHPMGNGQCERFNRTLINMLGTLEEHQKQDWKSYISPLVHAYNCTRHDTTGISPYKLMFGREPRLPIDMAFGTYHQPEQHRNTTKYIEDLKSRMKYAYDIAQKNTQKNQQKHKKNYDIKVNASSLEVGDRVLVRIVKFDGRHKLMNRWEEDVYLITAKPNPDVPVYKVKKENGSGKVRTLHRNLLLPVGSRALDDDNLRVEEQKEEEPKPTRPTPKPRKSLLTKEDTNPKVIEDSVTDTAESIEHGESSDHEDDIIVMVPDSVTCTEDTISTSADTGPDNDDTAVLQSPPEDESEDRETNNRTTDESAAEASRDDSATLSVSREEQSESVASDREDTEDTPTPPRRSARQTRPPVWTKDYDMCIKTSVAPDPDWKIRAEYMCNLARSELFSGTDNATVKEALIRIVTEK</sequence>
<dbReference type="SUPFAM" id="SSF50630">
    <property type="entry name" value="Acid proteases"/>
    <property type="match status" value="1"/>
</dbReference>
<dbReference type="GO" id="GO:0004519">
    <property type="term" value="F:endonuclease activity"/>
    <property type="evidence" value="ECO:0007669"/>
    <property type="project" value="UniProtKB-KW"/>
</dbReference>
<feature type="compositionally biased region" description="Basic and acidic residues" evidence="11">
    <location>
        <begin position="1313"/>
        <end position="1324"/>
    </location>
</feature>
<dbReference type="CDD" id="cd01647">
    <property type="entry name" value="RT_LTR"/>
    <property type="match status" value="1"/>
</dbReference>
<dbReference type="PANTHER" id="PTHR37984:SF15">
    <property type="entry name" value="INTEGRASE CATALYTIC DOMAIN-CONTAINING PROTEIN"/>
    <property type="match status" value="1"/>
</dbReference>
<dbReference type="InterPro" id="IPR036397">
    <property type="entry name" value="RNaseH_sf"/>
</dbReference>
<dbReference type="GO" id="GO:0006508">
    <property type="term" value="P:proteolysis"/>
    <property type="evidence" value="ECO:0007669"/>
    <property type="project" value="InterPro"/>
</dbReference>
<dbReference type="InterPro" id="IPR021109">
    <property type="entry name" value="Peptidase_aspartic_dom_sf"/>
</dbReference>
<evidence type="ECO:0008006" key="17">
    <source>
        <dbReference type="Google" id="ProtNLM"/>
    </source>
</evidence>
<keyword evidence="3" id="KW-0540">Nuclease</keyword>
<dbReference type="FunFam" id="3.30.420.10:FF:000269">
    <property type="entry name" value="Uncharacterized protein"/>
    <property type="match status" value="1"/>
</dbReference>
<dbReference type="Proteomes" id="UP001186944">
    <property type="component" value="Unassembled WGS sequence"/>
</dbReference>
<evidence type="ECO:0000256" key="9">
    <source>
        <dbReference type="ARBA" id="ARBA00022918"/>
    </source>
</evidence>
<dbReference type="InterPro" id="IPR001584">
    <property type="entry name" value="Integrase_cat-core"/>
</dbReference>
<dbReference type="InterPro" id="IPR001969">
    <property type="entry name" value="Aspartic_peptidase_AS"/>
</dbReference>
<dbReference type="PROSITE" id="PS50878">
    <property type="entry name" value="RT_POL"/>
    <property type="match status" value="1"/>
</dbReference>
<evidence type="ECO:0000313" key="15">
    <source>
        <dbReference type="EMBL" id="KAK3104940.1"/>
    </source>
</evidence>
<dbReference type="GO" id="GO:0004190">
    <property type="term" value="F:aspartic-type endopeptidase activity"/>
    <property type="evidence" value="ECO:0007669"/>
    <property type="project" value="InterPro"/>
</dbReference>
<dbReference type="SUPFAM" id="SSF53098">
    <property type="entry name" value="Ribonuclease H-like"/>
    <property type="match status" value="1"/>
</dbReference>
<dbReference type="GO" id="GO:0008270">
    <property type="term" value="F:zinc ion binding"/>
    <property type="evidence" value="ECO:0007669"/>
    <property type="project" value="UniProtKB-KW"/>
</dbReference>
<feature type="domain" description="Integrase catalytic" evidence="14">
    <location>
        <begin position="995"/>
        <end position="1153"/>
    </location>
</feature>
<dbReference type="Pfam" id="PF17921">
    <property type="entry name" value="Integrase_H2C2"/>
    <property type="match status" value="1"/>
</dbReference>
<dbReference type="CDD" id="cd00303">
    <property type="entry name" value="retropepsin_like"/>
    <property type="match status" value="1"/>
</dbReference>
<keyword evidence="10" id="KW-0479">Metal-binding</keyword>
<evidence type="ECO:0000256" key="8">
    <source>
        <dbReference type="ARBA" id="ARBA00022908"/>
    </source>
</evidence>
<keyword evidence="10" id="KW-0863">Zinc-finger</keyword>
<dbReference type="InterPro" id="IPR043128">
    <property type="entry name" value="Rev_trsase/Diguanyl_cyclase"/>
</dbReference>
<evidence type="ECO:0000256" key="6">
    <source>
        <dbReference type="ARBA" id="ARBA00022842"/>
    </source>
</evidence>
<dbReference type="PROSITE" id="PS50158">
    <property type="entry name" value="ZF_CCHC"/>
    <property type="match status" value="1"/>
</dbReference>
<dbReference type="FunFam" id="1.10.340.70:FF:000001">
    <property type="entry name" value="Retrovirus-related Pol polyprotein from transposon gypsy-like Protein"/>
    <property type="match status" value="1"/>
</dbReference>
<gene>
    <name evidence="15" type="ORF">FSP39_013542</name>
</gene>
<dbReference type="PANTHER" id="PTHR37984">
    <property type="entry name" value="PROTEIN CBG26694"/>
    <property type="match status" value="1"/>
</dbReference>
<dbReference type="Pfam" id="PF00078">
    <property type="entry name" value="RVT_1"/>
    <property type="match status" value="1"/>
</dbReference>
<protein>
    <recommendedName>
        <fullName evidence="17">Reverse transcriptase</fullName>
    </recommendedName>
</protein>
<dbReference type="GO" id="GO:0015074">
    <property type="term" value="P:DNA integration"/>
    <property type="evidence" value="ECO:0007669"/>
    <property type="project" value="UniProtKB-KW"/>
</dbReference>
<keyword evidence="2" id="KW-0548">Nucleotidyltransferase</keyword>
<evidence type="ECO:0000256" key="11">
    <source>
        <dbReference type="SAM" id="MobiDB-lite"/>
    </source>
</evidence>
<keyword evidence="8" id="KW-0229">DNA integration</keyword>
<evidence type="ECO:0000313" key="16">
    <source>
        <dbReference type="Proteomes" id="UP001186944"/>
    </source>
</evidence>
<evidence type="ECO:0000259" key="13">
    <source>
        <dbReference type="PROSITE" id="PS50878"/>
    </source>
</evidence>
<proteinExistence type="predicted"/>
<dbReference type="SUPFAM" id="SSF56672">
    <property type="entry name" value="DNA/RNA polymerases"/>
    <property type="match status" value="1"/>
</dbReference>
<dbReference type="EMBL" id="VSWD01000004">
    <property type="protein sequence ID" value="KAK3104940.1"/>
    <property type="molecule type" value="Genomic_DNA"/>
</dbReference>
<keyword evidence="16" id="KW-1185">Reference proteome</keyword>
<dbReference type="FunFam" id="3.10.20.370:FF:000001">
    <property type="entry name" value="Retrovirus-related Pol polyprotein from transposon 17.6-like protein"/>
    <property type="match status" value="1"/>
</dbReference>
<dbReference type="GO" id="GO:0003723">
    <property type="term" value="F:RNA binding"/>
    <property type="evidence" value="ECO:0007669"/>
    <property type="project" value="UniProtKB-KW"/>
</dbReference>
<evidence type="ECO:0000256" key="7">
    <source>
        <dbReference type="ARBA" id="ARBA00022884"/>
    </source>
</evidence>
<dbReference type="Gene3D" id="3.10.10.10">
    <property type="entry name" value="HIV Type 1 Reverse Transcriptase, subunit A, domain 1"/>
    <property type="match status" value="1"/>
</dbReference>
<dbReference type="Gene3D" id="1.10.340.70">
    <property type="match status" value="1"/>
</dbReference>
<dbReference type="Pfam" id="PF17919">
    <property type="entry name" value="RT_RNaseH_2"/>
    <property type="match status" value="1"/>
</dbReference>